<feature type="domain" description="Histidine kinase/HSP90-like ATPase" evidence="6">
    <location>
        <begin position="305"/>
        <end position="395"/>
    </location>
</feature>
<sequence>MTSPDHSAWWPGRRSRRDFGWAVGGIWLVYLSHPISTAWQHPPGFARDLAVGALLGFGLCYVLIFALMVRARHRRRALGAVPTWGHLGDRLSWALLGLLFGLSLLAIPGVGADWLVTLVYLSTAAVMLLPLRAALVFVGVMALVAAVTPFAVPGWRGQSDLVFAVLLAAFATFGVTRLAERNADLLAAQREIHRLAVAGERSRTARDLHDILGHSLTVVAVKAELAGRLLEVDPGRAAVEVADVERLAREALADVRSTVGAYREVTLATELAGARTALDAAGIEADLPAAAVGLPEARSELFGWAVREGVTNVVRHSGARRCTVRVGHDMVEVLDDGRGPEEGQPDRVPVDGSDRPVGGHGLLGLRERAEQAGGRVTVGRGPGGRGFRLRVELDRRAG</sequence>
<gene>
    <name evidence="8" type="ORF">BDK92_3595</name>
</gene>
<evidence type="ECO:0000313" key="8">
    <source>
        <dbReference type="EMBL" id="RKR89255.1"/>
    </source>
</evidence>
<dbReference type="EMBL" id="RBKT01000001">
    <property type="protein sequence ID" value="RKR89255.1"/>
    <property type="molecule type" value="Genomic_DNA"/>
</dbReference>
<dbReference type="GO" id="GO:0016020">
    <property type="term" value="C:membrane"/>
    <property type="evidence" value="ECO:0007669"/>
    <property type="project" value="InterPro"/>
</dbReference>
<dbReference type="SUPFAM" id="SSF55874">
    <property type="entry name" value="ATPase domain of HSP90 chaperone/DNA topoisomerase II/histidine kinase"/>
    <property type="match status" value="1"/>
</dbReference>
<evidence type="ECO:0000313" key="9">
    <source>
        <dbReference type="Proteomes" id="UP000277671"/>
    </source>
</evidence>
<dbReference type="InterPro" id="IPR003594">
    <property type="entry name" value="HATPase_dom"/>
</dbReference>
<feature type="transmembrane region" description="Helical" evidence="5">
    <location>
        <begin position="49"/>
        <end position="69"/>
    </location>
</feature>
<feature type="compositionally biased region" description="Basic and acidic residues" evidence="4">
    <location>
        <begin position="335"/>
        <end position="354"/>
    </location>
</feature>
<keyword evidence="3" id="KW-0902">Two-component regulatory system</keyword>
<dbReference type="InterPro" id="IPR011712">
    <property type="entry name" value="Sig_transdc_His_kin_sub3_dim/P"/>
</dbReference>
<keyword evidence="5" id="KW-0472">Membrane</keyword>
<accession>A0A495JKS0</accession>
<organism evidence="8 9">
    <name type="scientific">Micromonospora pisi</name>
    <dbReference type="NCBI Taxonomy" id="589240"/>
    <lineage>
        <taxon>Bacteria</taxon>
        <taxon>Bacillati</taxon>
        <taxon>Actinomycetota</taxon>
        <taxon>Actinomycetes</taxon>
        <taxon>Micromonosporales</taxon>
        <taxon>Micromonosporaceae</taxon>
        <taxon>Micromonospora</taxon>
    </lineage>
</organism>
<keyword evidence="9" id="KW-1185">Reference proteome</keyword>
<dbReference type="Pfam" id="PF02518">
    <property type="entry name" value="HATPase_c"/>
    <property type="match status" value="1"/>
</dbReference>
<keyword evidence="1" id="KW-0808">Transferase</keyword>
<feature type="transmembrane region" description="Helical" evidence="5">
    <location>
        <begin position="19"/>
        <end position="37"/>
    </location>
</feature>
<comment type="caution">
    <text evidence="8">The sequence shown here is derived from an EMBL/GenBank/DDBJ whole genome shotgun (WGS) entry which is preliminary data.</text>
</comment>
<dbReference type="GO" id="GO:0046983">
    <property type="term" value="F:protein dimerization activity"/>
    <property type="evidence" value="ECO:0007669"/>
    <property type="project" value="InterPro"/>
</dbReference>
<feature type="transmembrane region" description="Helical" evidence="5">
    <location>
        <begin position="136"/>
        <end position="155"/>
    </location>
</feature>
<dbReference type="RefSeq" id="WP_211349265.1">
    <property type="nucleotide sequence ID" value="NZ_RBKT01000001.1"/>
</dbReference>
<dbReference type="GO" id="GO:0000155">
    <property type="term" value="F:phosphorelay sensor kinase activity"/>
    <property type="evidence" value="ECO:0007669"/>
    <property type="project" value="InterPro"/>
</dbReference>
<evidence type="ECO:0000256" key="3">
    <source>
        <dbReference type="ARBA" id="ARBA00023012"/>
    </source>
</evidence>
<dbReference type="CDD" id="cd16917">
    <property type="entry name" value="HATPase_UhpB-NarQ-NarX-like"/>
    <property type="match status" value="1"/>
</dbReference>
<keyword evidence="5" id="KW-0812">Transmembrane</keyword>
<proteinExistence type="predicted"/>
<dbReference type="Pfam" id="PF07730">
    <property type="entry name" value="HisKA_3"/>
    <property type="match status" value="1"/>
</dbReference>
<reference evidence="8 9" key="1">
    <citation type="submission" date="2018-10" db="EMBL/GenBank/DDBJ databases">
        <title>Sequencing the genomes of 1000 actinobacteria strains.</title>
        <authorList>
            <person name="Klenk H.-P."/>
        </authorList>
    </citation>
    <scope>NUCLEOTIDE SEQUENCE [LARGE SCALE GENOMIC DNA]</scope>
    <source>
        <strain evidence="8 9">DSM 45175</strain>
    </source>
</reference>
<dbReference type="PANTHER" id="PTHR24421">
    <property type="entry name" value="NITRATE/NITRITE SENSOR PROTEIN NARX-RELATED"/>
    <property type="match status" value="1"/>
</dbReference>
<dbReference type="Proteomes" id="UP000277671">
    <property type="component" value="Unassembled WGS sequence"/>
</dbReference>
<evidence type="ECO:0000256" key="5">
    <source>
        <dbReference type="SAM" id="Phobius"/>
    </source>
</evidence>
<dbReference type="Gene3D" id="3.30.565.10">
    <property type="entry name" value="Histidine kinase-like ATPase, C-terminal domain"/>
    <property type="match status" value="1"/>
</dbReference>
<evidence type="ECO:0000256" key="4">
    <source>
        <dbReference type="SAM" id="MobiDB-lite"/>
    </source>
</evidence>
<feature type="region of interest" description="Disordered" evidence="4">
    <location>
        <begin position="335"/>
        <end position="361"/>
    </location>
</feature>
<evidence type="ECO:0000259" key="7">
    <source>
        <dbReference type="Pfam" id="PF07730"/>
    </source>
</evidence>
<evidence type="ECO:0000256" key="2">
    <source>
        <dbReference type="ARBA" id="ARBA00022777"/>
    </source>
</evidence>
<feature type="domain" description="Signal transduction histidine kinase subgroup 3 dimerisation and phosphoacceptor" evidence="7">
    <location>
        <begin position="200"/>
        <end position="266"/>
    </location>
</feature>
<dbReference type="PANTHER" id="PTHR24421:SF63">
    <property type="entry name" value="SENSOR HISTIDINE KINASE DESK"/>
    <property type="match status" value="1"/>
</dbReference>
<dbReference type="InterPro" id="IPR050482">
    <property type="entry name" value="Sensor_HK_TwoCompSys"/>
</dbReference>
<evidence type="ECO:0000256" key="1">
    <source>
        <dbReference type="ARBA" id="ARBA00022679"/>
    </source>
</evidence>
<dbReference type="Gene3D" id="1.20.5.1930">
    <property type="match status" value="1"/>
</dbReference>
<protein>
    <submittedName>
        <fullName evidence="8">Two-component system sensor histidine kinase DesK</fullName>
    </submittedName>
</protein>
<feature type="transmembrane region" description="Helical" evidence="5">
    <location>
        <begin position="161"/>
        <end position="179"/>
    </location>
</feature>
<keyword evidence="5" id="KW-1133">Transmembrane helix</keyword>
<feature type="transmembrane region" description="Helical" evidence="5">
    <location>
        <begin position="90"/>
        <end position="108"/>
    </location>
</feature>
<dbReference type="InterPro" id="IPR036890">
    <property type="entry name" value="HATPase_C_sf"/>
</dbReference>
<evidence type="ECO:0000259" key="6">
    <source>
        <dbReference type="Pfam" id="PF02518"/>
    </source>
</evidence>
<keyword evidence="2 8" id="KW-0418">Kinase</keyword>
<dbReference type="AlphaFoldDB" id="A0A495JKS0"/>
<name>A0A495JKS0_9ACTN</name>